<name>A0A210QSD1_MIZYE</name>
<protein>
    <submittedName>
        <fullName evidence="2">Universal stress protein YxiE</fullName>
    </submittedName>
</protein>
<dbReference type="AlphaFoldDB" id="A0A210QSD1"/>
<feature type="domain" description="UspA" evidence="1">
    <location>
        <begin position="8"/>
        <end position="145"/>
    </location>
</feature>
<dbReference type="InterPro" id="IPR006016">
    <property type="entry name" value="UspA"/>
</dbReference>
<dbReference type="PANTHER" id="PTHR46989:SF3">
    <property type="entry name" value="USPA DOMAIN-CONTAINING PROTEIN"/>
    <property type="match status" value="1"/>
</dbReference>
<proteinExistence type="predicted"/>
<dbReference type="OrthoDB" id="843225at2759"/>
<dbReference type="CDD" id="cd23659">
    <property type="entry name" value="USP_At3g01520-like"/>
    <property type="match status" value="1"/>
</dbReference>
<comment type="caution">
    <text evidence="2">The sequence shown here is derived from an EMBL/GenBank/DDBJ whole genome shotgun (WGS) entry which is preliminary data.</text>
</comment>
<reference evidence="2 3" key="1">
    <citation type="journal article" date="2017" name="Nat. Ecol. Evol.">
        <title>Scallop genome provides insights into evolution of bilaterian karyotype and development.</title>
        <authorList>
            <person name="Wang S."/>
            <person name="Zhang J."/>
            <person name="Jiao W."/>
            <person name="Li J."/>
            <person name="Xun X."/>
            <person name="Sun Y."/>
            <person name="Guo X."/>
            <person name="Huan P."/>
            <person name="Dong B."/>
            <person name="Zhang L."/>
            <person name="Hu X."/>
            <person name="Sun X."/>
            <person name="Wang J."/>
            <person name="Zhao C."/>
            <person name="Wang Y."/>
            <person name="Wang D."/>
            <person name="Huang X."/>
            <person name="Wang R."/>
            <person name="Lv J."/>
            <person name="Li Y."/>
            <person name="Zhang Z."/>
            <person name="Liu B."/>
            <person name="Lu W."/>
            <person name="Hui Y."/>
            <person name="Liang J."/>
            <person name="Zhou Z."/>
            <person name="Hou R."/>
            <person name="Li X."/>
            <person name="Liu Y."/>
            <person name="Li H."/>
            <person name="Ning X."/>
            <person name="Lin Y."/>
            <person name="Zhao L."/>
            <person name="Xing Q."/>
            <person name="Dou J."/>
            <person name="Li Y."/>
            <person name="Mao J."/>
            <person name="Guo H."/>
            <person name="Dou H."/>
            <person name="Li T."/>
            <person name="Mu C."/>
            <person name="Jiang W."/>
            <person name="Fu Q."/>
            <person name="Fu X."/>
            <person name="Miao Y."/>
            <person name="Liu J."/>
            <person name="Yu Q."/>
            <person name="Li R."/>
            <person name="Liao H."/>
            <person name="Li X."/>
            <person name="Kong Y."/>
            <person name="Jiang Z."/>
            <person name="Chourrout D."/>
            <person name="Li R."/>
            <person name="Bao Z."/>
        </authorList>
    </citation>
    <scope>NUCLEOTIDE SEQUENCE [LARGE SCALE GENOMIC DNA]</scope>
    <source>
        <strain evidence="2 3">PY_sf001</strain>
    </source>
</reference>
<dbReference type="PANTHER" id="PTHR46989">
    <property type="entry name" value="USP DOMAIN-CONTAINING PROTEIN"/>
    <property type="match status" value="1"/>
</dbReference>
<dbReference type="Pfam" id="PF00582">
    <property type="entry name" value="Usp"/>
    <property type="match status" value="1"/>
</dbReference>
<dbReference type="PRINTS" id="PR01438">
    <property type="entry name" value="UNVRSLSTRESS"/>
</dbReference>
<keyword evidence="3" id="KW-1185">Reference proteome</keyword>
<evidence type="ECO:0000313" key="3">
    <source>
        <dbReference type="Proteomes" id="UP000242188"/>
    </source>
</evidence>
<dbReference type="InterPro" id="IPR006015">
    <property type="entry name" value="Universal_stress_UspA"/>
</dbReference>
<accession>A0A210QSD1</accession>
<organism evidence="2 3">
    <name type="scientific">Mizuhopecten yessoensis</name>
    <name type="common">Japanese scallop</name>
    <name type="synonym">Patinopecten yessoensis</name>
    <dbReference type="NCBI Taxonomy" id="6573"/>
    <lineage>
        <taxon>Eukaryota</taxon>
        <taxon>Metazoa</taxon>
        <taxon>Spiralia</taxon>
        <taxon>Lophotrochozoa</taxon>
        <taxon>Mollusca</taxon>
        <taxon>Bivalvia</taxon>
        <taxon>Autobranchia</taxon>
        <taxon>Pteriomorphia</taxon>
        <taxon>Pectinida</taxon>
        <taxon>Pectinoidea</taxon>
        <taxon>Pectinidae</taxon>
        <taxon>Mizuhopecten</taxon>
    </lineage>
</organism>
<dbReference type="STRING" id="6573.A0A210QSD1"/>
<sequence length="146" mass="15890">MADSKPPVILAVDGSDNADQAFDWYMKNFYKPGVKLILLHCPEIYLYDYNMSPGRVSELQREVSENTTALKDKWAAKTAGAGVPAEFMIEYSQKPGHAIVDVANRAGAGCIVTGTRGLGKVRRTLLGSVSDHVIHHASCPVLVCRT</sequence>
<dbReference type="EMBL" id="NEDP02002179">
    <property type="protein sequence ID" value="OWF51631.1"/>
    <property type="molecule type" value="Genomic_DNA"/>
</dbReference>
<dbReference type="SUPFAM" id="SSF52402">
    <property type="entry name" value="Adenine nucleotide alpha hydrolases-like"/>
    <property type="match status" value="1"/>
</dbReference>
<evidence type="ECO:0000259" key="1">
    <source>
        <dbReference type="Pfam" id="PF00582"/>
    </source>
</evidence>
<dbReference type="Gene3D" id="3.40.50.620">
    <property type="entry name" value="HUPs"/>
    <property type="match status" value="1"/>
</dbReference>
<dbReference type="InterPro" id="IPR014729">
    <property type="entry name" value="Rossmann-like_a/b/a_fold"/>
</dbReference>
<evidence type="ECO:0000313" key="2">
    <source>
        <dbReference type="EMBL" id="OWF51631.1"/>
    </source>
</evidence>
<dbReference type="Proteomes" id="UP000242188">
    <property type="component" value="Unassembled WGS sequence"/>
</dbReference>
<gene>
    <name evidence="2" type="ORF">KP79_PYT11694</name>
</gene>